<dbReference type="Gene3D" id="3.30.810.10">
    <property type="entry name" value="2-Layer Sandwich"/>
    <property type="match status" value="1"/>
</dbReference>
<reference evidence="2 3" key="1">
    <citation type="journal article" date="2009" name="Nature">
        <title>Evolution of pathogenicity and sexual reproduction in eight Candida genomes.</title>
        <authorList>
            <person name="Butler G."/>
            <person name="Rasmussen M.D."/>
            <person name="Lin M.F."/>
            <person name="Santos M.A."/>
            <person name="Sakthikumar S."/>
            <person name="Munro C.A."/>
            <person name="Rheinbay E."/>
            <person name="Grabherr M."/>
            <person name="Forche A."/>
            <person name="Reedy J.L."/>
            <person name="Agrafioti I."/>
            <person name="Arnaud M.B."/>
            <person name="Bates S."/>
            <person name="Brown A.J."/>
            <person name="Brunke S."/>
            <person name="Costanzo M.C."/>
            <person name="Fitzpatrick D.A."/>
            <person name="de Groot P.W."/>
            <person name="Harris D."/>
            <person name="Hoyer L.L."/>
            <person name="Hube B."/>
            <person name="Klis F.M."/>
            <person name="Kodira C."/>
            <person name="Lennard N."/>
            <person name="Logue M.E."/>
            <person name="Martin R."/>
            <person name="Neiman A.M."/>
            <person name="Nikolaou E."/>
            <person name="Quail M.A."/>
            <person name="Quinn J."/>
            <person name="Santos M.C."/>
            <person name="Schmitzberger F.F."/>
            <person name="Sherlock G."/>
            <person name="Shah P."/>
            <person name="Silverstein K.A."/>
            <person name="Skrzypek M.S."/>
            <person name="Soll D."/>
            <person name="Staggs R."/>
            <person name="Stansfield I."/>
            <person name="Stumpf M.P."/>
            <person name="Sudbery P.E."/>
            <person name="Srikantha T."/>
            <person name="Zeng Q."/>
            <person name="Berman J."/>
            <person name="Berriman M."/>
            <person name="Heitman J."/>
            <person name="Gow N.A."/>
            <person name="Lorenz M.C."/>
            <person name="Birren B.W."/>
            <person name="Kellis M."/>
            <person name="Cuomo C.A."/>
        </authorList>
    </citation>
    <scope>NUCLEOTIDE SEQUENCE [LARGE SCALE GENOMIC DNA]</scope>
    <source>
        <strain evidence="3">ATCC 11503 / BCRC 21390 / CBS 2605 / JCM 1781 / NBRC 1676 / NRRL YB-4239</strain>
    </source>
</reference>
<organism evidence="2 3">
    <name type="scientific">Lodderomyces elongisporus (strain ATCC 11503 / CBS 2605 / JCM 1781 / NBRC 1676 / NRRL YB-4239)</name>
    <name type="common">Yeast</name>
    <name type="synonym">Saccharomyces elongisporus</name>
    <dbReference type="NCBI Taxonomy" id="379508"/>
    <lineage>
        <taxon>Eukaryota</taxon>
        <taxon>Fungi</taxon>
        <taxon>Dikarya</taxon>
        <taxon>Ascomycota</taxon>
        <taxon>Saccharomycotina</taxon>
        <taxon>Pichiomycetes</taxon>
        <taxon>Debaryomycetaceae</taxon>
        <taxon>Candida/Lodderomyces clade</taxon>
        <taxon>Lodderomyces</taxon>
    </lineage>
</organism>
<feature type="region of interest" description="Disordered" evidence="1">
    <location>
        <begin position="50"/>
        <end position="71"/>
    </location>
</feature>
<evidence type="ECO:0000313" key="3">
    <source>
        <dbReference type="Proteomes" id="UP000001996"/>
    </source>
</evidence>
<dbReference type="InterPro" id="IPR027483">
    <property type="entry name" value="PInositol-4-P-4/5-kinase_C_sf"/>
</dbReference>
<dbReference type="Gene3D" id="3.30.800.10">
    <property type="entry name" value="Phosphatidylinositol Phosphate Kinase II Beta"/>
    <property type="match status" value="1"/>
</dbReference>
<dbReference type="VEuPathDB" id="FungiDB:LELG_02154"/>
<accession>A5DXR7</accession>
<dbReference type="InParanoid" id="A5DXR7"/>
<protein>
    <submittedName>
        <fullName evidence="2">Uncharacterized protein</fullName>
    </submittedName>
</protein>
<dbReference type="AlphaFoldDB" id="A5DXR7"/>
<name>A5DXR7_LODEL</name>
<evidence type="ECO:0000256" key="1">
    <source>
        <dbReference type="SAM" id="MobiDB-lite"/>
    </source>
</evidence>
<dbReference type="HOGENOM" id="CLU_700340_0_0_1"/>
<proteinExistence type="predicted"/>
<sequence>MSFFKNAFNTSPKSKGEKPAERKVRFQLPGEPVPQSTKQVFQNLKSTLAKGFKPSQTPGKSPSGAPLLETPVKKLTKKEAERFLLVEGIHKSIADCLRRTWKYDETFSVFLRHQEYTTNIESYHAKLFQRVRKLWGCLESTYLQSFASMEDSITKIGSTAYKSTDGKFLIYKISEEHSEDIRRELPRMGSHYKEASLILPHFQLLKMNFGGEETIYAVSPAYEHQATEVYYLGTQETSLKNTYTSNTYTFTDTDTNTNTNTNTTRTYNYMTRRNKRACDMGEPRPTFATLCTNSVVHKSSFLRPLYHPIDQGCPTGNVRFPLLTKEREDILHKLQRDTTHLIARNKTGYKLLVGVERKVGSRPGIQVRIVDYHRTYTRERGFRRFFRFFRFGGANVKTPEEYAAWLIKTLDQHIEVIEGELHLEKFKIKTLPPTTSFTRCIKNIKARIKSLMLVSTK</sequence>
<evidence type="ECO:0000313" key="2">
    <source>
        <dbReference type="EMBL" id="EDK43975.1"/>
    </source>
</evidence>
<dbReference type="Proteomes" id="UP000001996">
    <property type="component" value="Unassembled WGS sequence"/>
</dbReference>
<feature type="region of interest" description="Disordered" evidence="1">
    <location>
        <begin position="1"/>
        <end position="22"/>
    </location>
</feature>
<dbReference type="InterPro" id="IPR027484">
    <property type="entry name" value="PInositol-4-P-5-kinase_N"/>
</dbReference>
<keyword evidence="3" id="KW-1185">Reference proteome</keyword>
<dbReference type="SUPFAM" id="SSF56104">
    <property type="entry name" value="SAICAR synthase-like"/>
    <property type="match status" value="2"/>
</dbReference>
<dbReference type="EMBL" id="CH981525">
    <property type="protein sequence ID" value="EDK43975.1"/>
    <property type="molecule type" value="Genomic_DNA"/>
</dbReference>
<gene>
    <name evidence="2" type="ORF">LELG_02154</name>
</gene>